<keyword evidence="2" id="KW-0812">Transmembrane</keyword>
<dbReference type="Pfam" id="PF07690">
    <property type="entry name" value="MFS_1"/>
    <property type="match status" value="2"/>
</dbReference>
<feature type="transmembrane region" description="Helical" evidence="2">
    <location>
        <begin position="503"/>
        <end position="524"/>
    </location>
</feature>
<feature type="compositionally biased region" description="Low complexity" evidence="1">
    <location>
        <begin position="224"/>
        <end position="239"/>
    </location>
</feature>
<accession>A0AAD5H052</accession>
<evidence type="ECO:0000256" key="2">
    <source>
        <dbReference type="SAM" id="Phobius"/>
    </source>
</evidence>
<comment type="caution">
    <text evidence="3">The sequence shown here is derived from an EMBL/GenBank/DDBJ whole genome shotgun (WGS) entry which is preliminary data.</text>
</comment>
<dbReference type="InterPro" id="IPR036259">
    <property type="entry name" value="MFS_trans_sf"/>
</dbReference>
<dbReference type="InterPro" id="IPR011701">
    <property type="entry name" value="MFS"/>
</dbReference>
<name>A0AAD5H052_9CHLO</name>
<evidence type="ECO:0008006" key="5">
    <source>
        <dbReference type="Google" id="ProtNLM"/>
    </source>
</evidence>
<dbReference type="GO" id="GO:0022857">
    <property type="term" value="F:transmembrane transporter activity"/>
    <property type="evidence" value="ECO:0007669"/>
    <property type="project" value="InterPro"/>
</dbReference>
<dbReference type="Proteomes" id="UP001205105">
    <property type="component" value="Unassembled WGS sequence"/>
</dbReference>
<feature type="transmembrane region" description="Helical" evidence="2">
    <location>
        <begin position="149"/>
        <end position="168"/>
    </location>
</feature>
<keyword evidence="2" id="KW-0472">Membrane</keyword>
<feature type="transmembrane region" description="Helical" evidence="2">
    <location>
        <begin position="180"/>
        <end position="200"/>
    </location>
</feature>
<sequence length="594" mass="61749">MWRRRRSGARQPLNYNVKLALWWALWENCSSSVRSGDVLSALLYLLTGSNTTVGLVQGLNGIAQLVAALPAGFLADRHRRDTLLRAGALVGAAAGGLLAAALAWRPTVPMLAAASALLGCYSGTYNAALEALFADSVPPGRSSPYSRKYAVTVLASSFGPWLSLLLFRRLGNKWDAADCRAVLLCGVALMAVPLTLMLCFDDDKALKHHGQPTEADGLHRQQQESHGQQQQGQAAPNGSCSGGSGSSSAAMPSGYEHLPAEPPRDVEEAMGAAATAAAATAAAAAVLTPPAQKPLAAVPSAGSLVGLLDEGPSPAAAAEQEAPCCCASCAGSCCGLPAGVAVTLLITGSDLIGALASGMTLKFFAMFFYQVVGLSPMAVSLVGALSPLGVSAAALACQPLSKPVGRVQISLITRSLDIILLVLLAFLPTSPPSVRPLLVAVHLARMAVANATRPLMRSVLMDWVPRHLRGRVNAVDSVRTFSWSGSAALGGFLIQRYGFQRTFLITAAIKAAAFAPLFVLLAYVPDGVCLPAGKRAARLQRQQQAWQGAPAGTVQVADEQQVLPRQQRARRSVDAGPEQLGGLQQPLLQNGPAG</sequence>
<gene>
    <name evidence="3" type="ORF">COHA_007186</name>
</gene>
<feature type="transmembrane region" description="Helical" evidence="2">
    <location>
        <begin position="82"/>
        <end position="104"/>
    </location>
</feature>
<protein>
    <recommendedName>
        <fullName evidence="5">Major facilitator superfamily (MFS) profile domain-containing protein</fullName>
    </recommendedName>
</protein>
<organism evidence="3 4">
    <name type="scientific">Chlorella ohadii</name>
    <dbReference type="NCBI Taxonomy" id="2649997"/>
    <lineage>
        <taxon>Eukaryota</taxon>
        <taxon>Viridiplantae</taxon>
        <taxon>Chlorophyta</taxon>
        <taxon>core chlorophytes</taxon>
        <taxon>Trebouxiophyceae</taxon>
        <taxon>Chlorellales</taxon>
        <taxon>Chlorellaceae</taxon>
        <taxon>Chlorella clade</taxon>
        <taxon>Chlorella</taxon>
    </lineage>
</organism>
<dbReference type="Gene3D" id="1.20.1250.20">
    <property type="entry name" value="MFS general substrate transporter like domains"/>
    <property type="match status" value="2"/>
</dbReference>
<dbReference type="PANTHER" id="PTHR23525">
    <property type="entry name" value="TRANSPORTER, PUTATIVE-RELATED"/>
    <property type="match status" value="1"/>
</dbReference>
<dbReference type="EMBL" id="JADXDR010000108">
    <property type="protein sequence ID" value="KAI7839044.1"/>
    <property type="molecule type" value="Genomic_DNA"/>
</dbReference>
<dbReference type="AlphaFoldDB" id="A0AAD5H052"/>
<proteinExistence type="predicted"/>
<dbReference type="CDD" id="cd06174">
    <property type="entry name" value="MFS"/>
    <property type="match status" value="1"/>
</dbReference>
<dbReference type="SUPFAM" id="SSF103473">
    <property type="entry name" value="MFS general substrate transporter"/>
    <property type="match status" value="1"/>
</dbReference>
<reference evidence="3" key="1">
    <citation type="submission" date="2020-11" db="EMBL/GenBank/DDBJ databases">
        <title>Chlorella ohadii genome sequencing and assembly.</title>
        <authorList>
            <person name="Murik O."/>
            <person name="Treves H."/>
            <person name="Kedem I."/>
            <person name="Shotland Y."/>
            <person name="Kaplan A."/>
        </authorList>
    </citation>
    <scope>NUCLEOTIDE SEQUENCE</scope>
    <source>
        <strain evidence="3">1</strain>
    </source>
</reference>
<feature type="compositionally biased region" description="Low complexity" evidence="1">
    <location>
        <begin position="576"/>
        <end position="594"/>
    </location>
</feature>
<keyword evidence="2" id="KW-1133">Transmembrane helix</keyword>
<evidence type="ECO:0000313" key="4">
    <source>
        <dbReference type="Proteomes" id="UP001205105"/>
    </source>
</evidence>
<feature type="region of interest" description="Disordered" evidence="1">
    <location>
        <begin position="561"/>
        <end position="594"/>
    </location>
</feature>
<feature type="compositionally biased region" description="Basic and acidic residues" evidence="1">
    <location>
        <begin position="258"/>
        <end position="267"/>
    </location>
</feature>
<evidence type="ECO:0000313" key="3">
    <source>
        <dbReference type="EMBL" id="KAI7839044.1"/>
    </source>
</evidence>
<dbReference type="PANTHER" id="PTHR23525:SF1">
    <property type="entry name" value="NODULIN-LIKE DOMAIN-CONTAINING PROTEIN"/>
    <property type="match status" value="1"/>
</dbReference>
<keyword evidence="4" id="KW-1185">Reference proteome</keyword>
<evidence type="ECO:0000256" key="1">
    <source>
        <dbReference type="SAM" id="MobiDB-lite"/>
    </source>
</evidence>
<feature type="region of interest" description="Disordered" evidence="1">
    <location>
        <begin position="209"/>
        <end position="272"/>
    </location>
</feature>